<evidence type="ECO:0000313" key="4">
    <source>
        <dbReference type="Proteomes" id="UP000053766"/>
    </source>
</evidence>
<dbReference type="GO" id="GO:0003700">
    <property type="term" value="F:DNA-binding transcription factor activity"/>
    <property type="evidence" value="ECO:0007669"/>
    <property type="project" value="InterPro"/>
</dbReference>
<evidence type="ECO:0000256" key="1">
    <source>
        <dbReference type="SAM" id="MobiDB-lite"/>
    </source>
</evidence>
<evidence type="ECO:0000313" key="3">
    <source>
        <dbReference type="EMBL" id="KJH46432.1"/>
    </source>
</evidence>
<dbReference type="SUPFAM" id="SSF57959">
    <property type="entry name" value="Leucine zipper domain"/>
    <property type="match status" value="1"/>
</dbReference>
<organism evidence="3 4">
    <name type="scientific">Dictyocaulus viviparus</name>
    <name type="common">Bovine lungworm</name>
    <dbReference type="NCBI Taxonomy" id="29172"/>
    <lineage>
        <taxon>Eukaryota</taxon>
        <taxon>Metazoa</taxon>
        <taxon>Ecdysozoa</taxon>
        <taxon>Nematoda</taxon>
        <taxon>Chromadorea</taxon>
        <taxon>Rhabditida</taxon>
        <taxon>Rhabditina</taxon>
        <taxon>Rhabditomorpha</taxon>
        <taxon>Strongyloidea</taxon>
        <taxon>Metastrongylidae</taxon>
        <taxon>Dictyocaulus</taxon>
    </lineage>
</organism>
<dbReference type="OrthoDB" id="5851617at2759"/>
<dbReference type="Pfam" id="PF07716">
    <property type="entry name" value="bZIP_2"/>
    <property type="match status" value="1"/>
</dbReference>
<proteinExistence type="predicted"/>
<protein>
    <submittedName>
        <fullName evidence="3">Basic region leucine zipper</fullName>
    </submittedName>
</protein>
<dbReference type="Gene3D" id="1.20.5.170">
    <property type="match status" value="1"/>
</dbReference>
<dbReference type="Proteomes" id="UP000053766">
    <property type="component" value="Unassembled WGS sequence"/>
</dbReference>
<dbReference type="STRING" id="29172.A0A0D8XRM8"/>
<name>A0A0D8XRM8_DICVI</name>
<dbReference type="InterPro" id="IPR004827">
    <property type="entry name" value="bZIP"/>
</dbReference>
<dbReference type="CDD" id="cd14813">
    <property type="entry name" value="bZIP_BmCbz-like"/>
    <property type="match status" value="1"/>
</dbReference>
<dbReference type="EMBL" id="KN716353">
    <property type="protein sequence ID" value="KJH46432.1"/>
    <property type="molecule type" value="Genomic_DNA"/>
</dbReference>
<sequence length="823" mass="91889">MTTEPEDILKNAKLAMLEDPICEEDLGNLSLSLDDSSDNDRFDLSVMGRAYQQQSSEAGQSSGSTIRNAVEDVIESARNFIESDAFSNIKKDRVTVNGEREKLSIYCSNLKRRSSEDQASAKGQVCSMDLVLMASKDYPLSGLFEHVIRKVVQARRNTNSSLYGVGPPIHVCIAWLCHAAQCSISSVVPGGEVFPQAECYIQNRLEQTSLPEIDRDSRTELALCRVLDVFSVCDLRSQAPVDRSILIFAICRLLLDKNTCCAIQYRASLAIDNILNASSVTKRITLVELSSIFPLISDDLVNLQLCHEIIRLSNIGPECCLSLFSSTLIHISERAECAPSNVDKMSVEEFVNANLGIVIDVLDDVLEILENNNKSKCMIIMMFDSSLHPSLCGLMSESTRQDLVNILQRLKHDLGVCQHPDDALVYRLLRNLIDRYEIQSLTVTGPIVGPTAAYRKGSSSFTFVSVSTAYSIEALKIQLHVLVTEFLEAYTLFFEETENFNNYSSRCANCTPTFLASPRSVVPCEDATVIAFPENRLLPETSECPYAASEQLSDLQNSHCNTQQSSVHVHEKMIEQPRVQLSVPNTLAVGCSTEHTLNMSDFSTTSCSDDVFLSDISSSLYTDVCICEIPPSSHDVQAHCCRRSDHHVDLDDIEVAFDCDISVLDSYLHSPPPSSSPNLSFAQLCSSSSTHLSFDQSPLLDRNSTENFFPDLSDNNVLVAYHIPERRNTTGSVQPTFHYSPYSNSTMSSNILNDYREKRDKNNLSSQRSRQKRAEKQRELRCLKDVLERRNIELKTLLGTLQIQVEDYKHILLSIMSKSKSRT</sequence>
<feature type="domain" description="BZIP" evidence="2">
    <location>
        <begin position="758"/>
        <end position="772"/>
    </location>
</feature>
<keyword evidence="4" id="KW-1185">Reference proteome</keyword>
<dbReference type="InterPro" id="IPR046347">
    <property type="entry name" value="bZIP_sf"/>
</dbReference>
<reference evidence="3 4" key="1">
    <citation type="submission" date="2013-11" db="EMBL/GenBank/DDBJ databases">
        <title>Draft genome of the bovine lungworm Dictyocaulus viviparus.</title>
        <authorList>
            <person name="Mitreva M."/>
        </authorList>
    </citation>
    <scope>NUCLEOTIDE SEQUENCE [LARGE SCALE GENOMIC DNA]</scope>
    <source>
        <strain evidence="3 4">HannoverDv2000</strain>
    </source>
</reference>
<accession>A0A0D8XRM8</accession>
<feature type="region of interest" description="Disordered" evidence="1">
    <location>
        <begin position="757"/>
        <end position="778"/>
    </location>
</feature>
<evidence type="ECO:0000259" key="2">
    <source>
        <dbReference type="PROSITE" id="PS00036"/>
    </source>
</evidence>
<dbReference type="AlphaFoldDB" id="A0A0D8XRM8"/>
<gene>
    <name evidence="3" type="ORF">DICVIV_07506</name>
</gene>
<dbReference type="PROSITE" id="PS00036">
    <property type="entry name" value="BZIP_BASIC"/>
    <property type="match status" value="1"/>
</dbReference>
<reference evidence="4" key="2">
    <citation type="journal article" date="2016" name="Sci. Rep.">
        <title>Dictyocaulus viviparus genome, variome and transcriptome elucidate lungworm biology and support future intervention.</title>
        <authorList>
            <person name="McNulty S.N."/>
            <person name="Strube C."/>
            <person name="Rosa B.A."/>
            <person name="Martin J.C."/>
            <person name="Tyagi R."/>
            <person name="Choi Y.J."/>
            <person name="Wang Q."/>
            <person name="Hallsworth Pepin K."/>
            <person name="Zhang X."/>
            <person name="Ozersky P."/>
            <person name="Wilson R.K."/>
            <person name="Sternberg P.W."/>
            <person name="Gasser R.B."/>
            <person name="Mitreva M."/>
        </authorList>
    </citation>
    <scope>NUCLEOTIDE SEQUENCE [LARGE SCALE GENOMIC DNA]</scope>
    <source>
        <strain evidence="4">HannoverDv2000</strain>
    </source>
</reference>